<evidence type="ECO:0000256" key="15">
    <source>
        <dbReference type="PROSITE-ProRule" id="PRU00175"/>
    </source>
</evidence>
<dbReference type="GO" id="GO:1990112">
    <property type="term" value="C:RQC complex"/>
    <property type="evidence" value="ECO:0007669"/>
    <property type="project" value="UniProtKB-UniRule"/>
</dbReference>
<evidence type="ECO:0000256" key="10">
    <source>
        <dbReference type="ARBA" id="ARBA00022737"/>
    </source>
</evidence>
<comment type="subunit">
    <text evidence="16">Component of the ribosome quality control complex (RQC).</text>
</comment>
<evidence type="ECO:0000256" key="7">
    <source>
        <dbReference type="ARBA" id="ARBA00022490"/>
    </source>
</evidence>
<dbReference type="InterPro" id="IPR054476">
    <property type="entry name" value="Ltn1_N"/>
</dbReference>
<dbReference type="Pfam" id="PF22958">
    <property type="entry name" value="Ltn1_1st"/>
    <property type="match status" value="1"/>
</dbReference>
<comment type="function">
    <text evidence="14">E3 ubiquitin-protein ligase component of the ribosome quality control complex (RQC), a ribosome-associated complex that mediates ubiquitination and extraction of incompletely synthesized nascent chains for proteasomal degradation. Mediates ubiquitination of proteins derived from mRNAs lacking stop codons (non-stop proteins) and other translation arrest products induced by poly-lysine sequences and tandem rare codons. Ubiquitination leads to CDC48 recruitment for extraction and degradation of the incomplete translation product. May indirectly play a role in chromatin function and transcription.</text>
</comment>
<dbReference type="EC" id="2.3.2.27" evidence="5 16"/>
<comment type="similarity">
    <text evidence="4 16">Belongs to the LTN1 family.</text>
</comment>
<keyword evidence="19" id="KW-1185">Reference proteome</keyword>
<sequence length="1604" mass="176634">MFPGSKKAAHGAGFGGFATSSTTLSYLTPPPDFSSIPQDVVVPFKNLLKKASTTKEKALQDILAYVRGLGPDGQALEDPVIDAYVELYPRLSIDDSARVRELAHQLLFNLLNAAKKRMAKKLPGFVGPWLAGTFDRDKRVSRAATDALASFLQTKEKEEAFWKAVQTRALDFATEAMKETSDTLSDERSTTKQDSDAKYYRVVGASLCLALNLMRKGDMDILEGGLTSYLEVDALWALSKAEDGFVRRAFYQFLHGLLENKHEMLEPRLQQVGKALVADSMKKSQAGSATDLLKVLMLLTKRFPQVWGTQKHPLQRLQQFVAQGSQGGSEEYWQSFDRLLQTLPERTPSAEVVSAFLSSMRKGIADRLETRTGRYQAFQSYARVFDVFLSHSPLSATFLEENLSCLTRQYLHPVPESSLPSPQRPEFVAEAWMIVARHSDNETRGAVTEEWQKLGSAFSSRMSNSLPEVSEGYRKSQTAIASEGERWFALAANILTRESVKTTPLLGVITDTSAEVLRGALDLLTRRNFKPFGAAAVIQSAFRHCPRLCTDNELLASLYPPDQTETYSVIAASPSLPYLVSDLNTISGGTESRFEKIWTSLVEAALGLSDRPSAMAATRVLIGVPSVATSAQQLTGLQGFLVSAWKEYANGGNQPPLKDLCEATLSYDPLAKESLEAVAADIISALEVPETTMPAIVALELVLNKRPELLSANDGLHVRLVTSLLALTELSDAGLSDKARRLRLLLDEQPTGQNPVARILENHLGEARTSSLEVDTLIQQALATLNSGAVPAEDIFPSSTVWMNELSCFLTRSPNPSLSLTSSMGGAYFLVQGNPNANLPLPGRDSSGRSIPARMALFTAKLLSSGVQLSSVPPEFQLELIYLLCLTEAIARDQLSAAQTGGLWSDGPEAEADVQEFCDLGSAAVRAIIADCGNWTDWSMSGNSLVERLINFMLHEAIGLSPAAFYAAKSLSSLLQVLVQTHGGAPTILEEWLVKLGIMRAAPNTTFITAAFLTGFGEALASSKATATLCARLISEMPGFSGFSDQSPRALPSLVLLNLCIDVYEAGEVPVETRKQVLALQQFTRWADVPEELGYQPAAETCKAIARVLPSTKNTYGPYWEQAIKYCIWLWNRAAEDKPDERLPYVYASLKLMQALRSAEDPNDDLEEALASHREAETAALIALLGIPREATSSMSSQLVDALLARAVTKIPNVQLEDLGDIYESVASESREIQRAAFGLLHKALPAAQEEINLAVVMDKKAANLPDELLSLLLNAPNPAAYSDEDLAQFPVAVRSYLLAWHLVFDAYSKASFRVRNDYTDNLKSGKHLDPLLRFLVDVLGHALARALDLDREGFTAEHIRSYSIDLADSEPAERDMNWLLIHLFYLILKYIPGMFKMWYLDCPSKQTKNTVQSWMERFFSPLIIADALDEVVDWSSKQEQGDGETEEVIVKVSKTSREITAGYPVDDDAATISLHVPKSYPLDPVDVVSVKRVAVKEDKWQSWLKATKAVIMFGNCSLVDGLMAFRRNISLALKGQEECAICYSIIAQDKTLPDKKCGTCNHFFHRVCLYKWFQNSGRNTCPLCRNAIDYLGSDTKRRRPEHE</sequence>
<comment type="function">
    <text evidence="16">E3 ubiquitin-protein ligase. Component of the ribosome quality control complex (RQC), a ribosome-associated complex that mediates ubiquitination and extraction of incompletely synthesized nascent chains for proteasomal degradation.</text>
</comment>
<dbReference type="Gene3D" id="1.25.10.10">
    <property type="entry name" value="Leucine-rich Repeat Variant"/>
    <property type="match status" value="1"/>
</dbReference>
<gene>
    <name evidence="18" type="ORF">C8A01DRAFT_34329</name>
</gene>
<evidence type="ECO:0000256" key="9">
    <source>
        <dbReference type="ARBA" id="ARBA00022723"/>
    </source>
</evidence>
<dbReference type="CDD" id="cd16491">
    <property type="entry name" value="RING-CH-C4HC3_LTN1"/>
    <property type="match status" value="1"/>
</dbReference>
<dbReference type="SMART" id="SM00744">
    <property type="entry name" value="RINGv"/>
    <property type="match status" value="1"/>
</dbReference>
<evidence type="ECO:0000256" key="14">
    <source>
        <dbReference type="ARBA" id="ARBA00055150"/>
    </source>
</evidence>
<keyword evidence="10" id="KW-0677">Repeat</keyword>
<dbReference type="PANTHER" id="PTHR12389:SF0">
    <property type="entry name" value="E3 UBIQUITIN-PROTEIN LIGASE LISTERIN"/>
    <property type="match status" value="1"/>
</dbReference>
<dbReference type="GO" id="GO:0043023">
    <property type="term" value="F:ribosomal large subunit binding"/>
    <property type="evidence" value="ECO:0007669"/>
    <property type="project" value="TreeGrafter"/>
</dbReference>
<evidence type="ECO:0000256" key="1">
    <source>
        <dbReference type="ARBA" id="ARBA00000900"/>
    </source>
</evidence>
<dbReference type="Pfam" id="PF13639">
    <property type="entry name" value="zf-RING_2"/>
    <property type="match status" value="1"/>
</dbReference>
<evidence type="ECO:0000256" key="11">
    <source>
        <dbReference type="ARBA" id="ARBA00022771"/>
    </source>
</evidence>
<feature type="domain" description="RING-type" evidence="17">
    <location>
        <begin position="1540"/>
        <end position="1586"/>
    </location>
</feature>
<dbReference type="InterPro" id="IPR016024">
    <property type="entry name" value="ARM-type_fold"/>
</dbReference>
<dbReference type="GO" id="GO:0072344">
    <property type="term" value="P:rescue of stalled ribosome"/>
    <property type="evidence" value="ECO:0007669"/>
    <property type="project" value="UniProtKB-UniRule"/>
</dbReference>
<dbReference type="SUPFAM" id="SSF57850">
    <property type="entry name" value="RING/U-box"/>
    <property type="match status" value="1"/>
</dbReference>
<comment type="catalytic activity">
    <reaction evidence="1 16">
        <text>S-ubiquitinyl-[E2 ubiquitin-conjugating enzyme]-L-cysteine + [acceptor protein]-L-lysine = [E2 ubiquitin-conjugating enzyme]-L-cysteine + N(6)-ubiquitinyl-[acceptor protein]-L-lysine.</text>
        <dbReference type="EC" id="2.3.2.27"/>
    </reaction>
</comment>
<dbReference type="InterPro" id="IPR013083">
    <property type="entry name" value="Znf_RING/FYVE/PHD"/>
</dbReference>
<protein>
    <recommendedName>
        <fullName evidence="6 16">E3 ubiquitin-protein ligase listerin</fullName>
        <ecNumber evidence="5 16">2.3.2.27</ecNumber>
    </recommendedName>
    <alternativeName>
        <fullName evidence="16">RING-type E3 ubiquitin transferase listerin</fullName>
    </alternativeName>
</protein>
<organism evidence="18 19">
    <name type="scientific">Parachaetomium inaequale</name>
    <dbReference type="NCBI Taxonomy" id="2588326"/>
    <lineage>
        <taxon>Eukaryota</taxon>
        <taxon>Fungi</taxon>
        <taxon>Dikarya</taxon>
        <taxon>Ascomycota</taxon>
        <taxon>Pezizomycotina</taxon>
        <taxon>Sordariomycetes</taxon>
        <taxon>Sordariomycetidae</taxon>
        <taxon>Sordariales</taxon>
        <taxon>Chaetomiaceae</taxon>
        <taxon>Parachaetomium</taxon>
    </lineage>
</organism>
<dbReference type="SMART" id="SM01197">
    <property type="entry name" value="FANCL_C"/>
    <property type="match status" value="1"/>
</dbReference>
<dbReference type="Gene3D" id="3.30.40.10">
    <property type="entry name" value="Zinc/RING finger domain, C3HC4 (zinc finger)"/>
    <property type="match status" value="1"/>
</dbReference>
<proteinExistence type="inferred from homology"/>
<accession>A0AAN6PN96</accession>
<keyword evidence="9 16" id="KW-0479">Metal-binding</keyword>
<evidence type="ECO:0000256" key="16">
    <source>
        <dbReference type="RuleBase" id="RU367090"/>
    </source>
</evidence>
<keyword evidence="13 16" id="KW-0862">Zinc</keyword>
<dbReference type="InterPro" id="IPR054478">
    <property type="entry name" value="LTN1_UBC"/>
</dbReference>
<evidence type="ECO:0000256" key="2">
    <source>
        <dbReference type="ARBA" id="ARBA00004514"/>
    </source>
</evidence>
<dbReference type="Proteomes" id="UP001303115">
    <property type="component" value="Unassembled WGS sequence"/>
</dbReference>
<evidence type="ECO:0000313" key="19">
    <source>
        <dbReference type="Proteomes" id="UP001303115"/>
    </source>
</evidence>
<evidence type="ECO:0000256" key="8">
    <source>
        <dbReference type="ARBA" id="ARBA00022679"/>
    </source>
</evidence>
<dbReference type="GO" id="GO:0061630">
    <property type="term" value="F:ubiquitin protein ligase activity"/>
    <property type="evidence" value="ECO:0007669"/>
    <property type="project" value="UniProtKB-UniRule"/>
</dbReference>
<dbReference type="InterPro" id="IPR011989">
    <property type="entry name" value="ARM-like"/>
</dbReference>
<dbReference type="Pfam" id="PF22999">
    <property type="entry name" value="LTN1_E3_ligase_6th"/>
    <property type="match status" value="1"/>
</dbReference>
<dbReference type="InterPro" id="IPR057030">
    <property type="entry name" value="TPR_Rkr-1"/>
</dbReference>
<dbReference type="SUPFAM" id="SSF48371">
    <property type="entry name" value="ARM repeat"/>
    <property type="match status" value="1"/>
</dbReference>
<comment type="caution">
    <text evidence="18">The sequence shown here is derived from an EMBL/GenBank/DDBJ whole genome shotgun (WGS) entry which is preliminary data.</text>
</comment>
<keyword evidence="8 16" id="KW-0808">Transferase</keyword>
<dbReference type="InterPro" id="IPR054477">
    <property type="entry name" value="LTN1_E3_ligase_6th"/>
</dbReference>
<dbReference type="GO" id="GO:0008270">
    <property type="term" value="F:zinc ion binding"/>
    <property type="evidence" value="ECO:0007669"/>
    <property type="project" value="UniProtKB-KW"/>
</dbReference>
<dbReference type="InterPro" id="IPR011016">
    <property type="entry name" value="Znf_RING-CH"/>
</dbReference>
<comment type="subcellular location">
    <subcellularLocation>
        <location evidence="2">Cytoplasm</location>
        <location evidence="2">Cytosol</location>
    </subcellularLocation>
</comment>
<dbReference type="FunFam" id="3.30.40.10:FF:000038">
    <property type="entry name" value="E3 ubiquitin-protein ligase listerin"/>
    <property type="match status" value="1"/>
</dbReference>
<reference evidence="19" key="1">
    <citation type="journal article" date="2023" name="Mol. Phylogenet. Evol.">
        <title>Genome-scale phylogeny and comparative genomics of the fungal order Sordariales.</title>
        <authorList>
            <person name="Hensen N."/>
            <person name="Bonometti L."/>
            <person name="Westerberg I."/>
            <person name="Brannstrom I.O."/>
            <person name="Guillou S."/>
            <person name="Cros-Aarteil S."/>
            <person name="Calhoun S."/>
            <person name="Haridas S."/>
            <person name="Kuo A."/>
            <person name="Mondo S."/>
            <person name="Pangilinan J."/>
            <person name="Riley R."/>
            <person name="LaButti K."/>
            <person name="Andreopoulos B."/>
            <person name="Lipzen A."/>
            <person name="Chen C."/>
            <person name="Yan M."/>
            <person name="Daum C."/>
            <person name="Ng V."/>
            <person name="Clum A."/>
            <person name="Steindorff A."/>
            <person name="Ohm R.A."/>
            <person name="Martin F."/>
            <person name="Silar P."/>
            <person name="Natvig D.O."/>
            <person name="Lalanne C."/>
            <person name="Gautier V."/>
            <person name="Ament-Velasquez S.L."/>
            <person name="Kruys A."/>
            <person name="Hutchinson M.I."/>
            <person name="Powell A.J."/>
            <person name="Barry K."/>
            <person name="Miller A.N."/>
            <person name="Grigoriev I.V."/>
            <person name="Debuchy R."/>
            <person name="Gladieux P."/>
            <person name="Hiltunen Thoren M."/>
            <person name="Johannesson H."/>
        </authorList>
    </citation>
    <scope>NUCLEOTIDE SEQUENCE [LARGE SCALE GENOMIC DNA]</scope>
    <source>
        <strain evidence="19">CBS 284.82</strain>
    </source>
</reference>
<dbReference type="Pfam" id="PF23009">
    <property type="entry name" value="UBC_like"/>
    <property type="match status" value="1"/>
</dbReference>
<dbReference type="EMBL" id="MU854354">
    <property type="protein sequence ID" value="KAK4041605.1"/>
    <property type="molecule type" value="Genomic_DNA"/>
</dbReference>
<name>A0AAN6PN96_9PEZI</name>
<dbReference type="PROSITE" id="PS50089">
    <property type="entry name" value="ZF_RING_2"/>
    <property type="match status" value="1"/>
</dbReference>
<dbReference type="Pfam" id="PF23280">
    <property type="entry name" value="TPR_26"/>
    <property type="match status" value="1"/>
</dbReference>
<evidence type="ECO:0000259" key="17">
    <source>
        <dbReference type="PROSITE" id="PS50089"/>
    </source>
</evidence>
<dbReference type="InterPro" id="IPR039795">
    <property type="entry name" value="LTN1/Rkr1"/>
</dbReference>
<dbReference type="InterPro" id="IPR001841">
    <property type="entry name" value="Znf_RING"/>
</dbReference>
<evidence type="ECO:0000256" key="12">
    <source>
        <dbReference type="ARBA" id="ARBA00022786"/>
    </source>
</evidence>
<keyword evidence="11 15" id="KW-0863">Zinc-finger</keyword>
<evidence type="ECO:0000256" key="13">
    <source>
        <dbReference type="ARBA" id="ARBA00022833"/>
    </source>
</evidence>
<evidence type="ECO:0000256" key="4">
    <source>
        <dbReference type="ARBA" id="ARBA00007997"/>
    </source>
</evidence>
<dbReference type="PANTHER" id="PTHR12389">
    <property type="entry name" value="ZINC FINGER PROTEIN 294"/>
    <property type="match status" value="1"/>
</dbReference>
<evidence type="ECO:0000313" key="18">
    <source>
        <dbReference type="EMBL" id="KAK4041605.1"/>
    </source>
</evidence>
<evidence type="ECO:0000256" key="6">
    <source>
        <dbReference type="ARBA" id="ARBA00017157"/>
    </source>
</evidence>
<keyword evidence="12 16" id="KW-0833">Ubl conjugation pathway</keyword>
<dbReference type="InterPro" id="IPR039804">
    <property type="entry name" value="RING-CH-C4HC3_LTN1"/>
</dbReference>
<dbReference type="GO" id="GO:1990116">
    <property type="term" value="P:ribosome-associated ubiquitin-dependent protein catabolic process"/>
    <property type="evidence" value="ECO:0007669"/>
    <property type="project" value="UniProtKB-UniRule"/>
</dbReference>
<keyword evidence="7" id="KW-0963">Cytoplasm</keyword>
<comment type="pathway">
    <text evidence="3 16">Protein modification; protein ubiquitination.</text>
</comment>
<dbReference type="GO" id="GO:0005829">
    <property type="term" value="C:cytosol"/>
    <property type="evidence" value="ECO:0007669"/>
    <property type="project" value="UniProtKB-SubCell"/>
</dbReference>
<evidence type="ECO:0000256" key="5">
    <source>
        <dbReference type="ARBA" id="ARBA00012483"/>
    </source>
</evidence>
<dbReference type="SMART" id="SM00184">
    <property type="entry name" value="RING"/>
    <property type="match status" value="1"/>
</dbReference>
<evidence type="ECO:0000256" key="3">
    <source>
        <dbReference type="ARBA" id="ARBA00004906"/>
    </source>
</evidence>